<evidence type="ECO:0000256" key="9">
    <source>
        <dbReference type="ARBA" id="ARBA00049515"/>
    </source>
</evidence>
<evidence type="ECO:0000313" key="11">
    <source>
        <dbReference type="EMBL" id="MDK6900560.1"/>
    </source>
</evidence>
<evidence type="ECO:0000256" key="4">
    <source>
        <dbReference type="ARBA" id="ARBA00022741"/>
    </source>
</evidence>
<keyword evidence="6" id="KW-0067">ATP-binding</keyword>
<dbReference type="InterPro" id="IPR045864">
    <property type="entry name" value="aa-tRNA-synth_II/BPL/LPL"/>
</dbReference>
<dbReference type="PANTHER" id="PTHR11451">
    <property type="entry name" value="THREONINE-TRNA LIGASE"/>
    <property type="match status" value="1"/>
</dbReference>
<dbReference type="InterPro" id="IPR006195">
    <property type="entry name" value="aa-tRNA-synth_II"/>
</dbReference>
<dbReference type="Gene3D" id="3.30.930.10">
    <property type="entry name" value="Bira Bifunctional Protein, Domain 2"/>
    <property type="match status" value="1"/>
</dbReference>
<accession>A0AAW6Y1M0</accession>
<comment type="catalytic activity">
    <reaction evidence="9">
        <text>tRNA(Thr) + L-threonine + ATP = L-threonyl-tRNA(Thr) + AMP + diphosphate + H(+)</text>
        <dbReference type="Rhea" id="RHEA:24624"/>
        <dbReference type="Rhea" id="RHEA-COMP:9670"/>
        <dbReference type="Rhea" id="RHEA-COMP:9704"/>
        <dbReference type="ChEBI" id="CHEBI:15378"/>
        <dbReference type="ChEBI" id="CHEBI:30616"/>
        <dbReference type="ChEBI" id="CHEBI:33019"/>
        <dbReference type="ChEBI" id="CHEBI:57926"/>
        <dbReference type="ChEBI" id="CHEBI:78442"/>
        <dbReference type="ChEBI" id="CHEBI:78534"/>
        <dbReference type="ChEBI" id="CHEBI:456215"/>
        <dbReference type="EC" id="6.1.1.3"/>
    </reaction>
</comment>
<dbReference type="GO" id="GO:0006435">
    <property type="term" value="P:threonyl-tRNA aminoacylation"/>
    <property type="evidence" value="ECO:0007669"/>
    <property type="project" value="InterPro"/>
</dbReference>
<feature type="non-terminal residue" evidence="11">
    <location>
        <position position="1"/>
    </location>
</feature>
<evidence type="ECO:0000256" key="2">
    <source>
        <dbReference type="ARBA" id="ARBA00013163"/>
    </source>
</evidence>
<evidence type="ECO:0000256" key="5">
    <source>
        <dbReference type="ARBA" id="ARBA00022833"/>
    </source>
</evidence>
<evidence type="ECO:0000313" key="12">
    <source>
        <dbReference type="Proteomes" id="UP001230629"/>
    </source>
</evidence>
<keyword evidence="4" id="KW-0547">Nucleotide-binding</keyword>
<evidence type="ECO:0000256" key="6">
    <source>
        <dbReference type="ARBA" id="ARBA00022840"/>
    </source>
</evidence>
<comment type="caution">
    <text evidence="11">The sequence shown here is derived from an EMBL/GenBank/DDBJ whole genome shotgun (WGS) entry which is preliminary data.</text>
</comment>
<keyword evidence="8" id="KW-0030">Aminoacyl-tRNA synthetase</keyword>
<protein>
    <recommendedName>
        <fullName evidence="2">threonine--tRNA ligase</fullName>
        <ecNumber evidence="2">6.1.1.3</ecNumber>
    </recommendedName>
</protein>
<organism evidence="11 12">
    <name type="scientific">Streptococcus agalactiae</name>
    <dbReference type="NCBI Taxonomy" id="1311"/>
    <lineage>
        <taxon>Bacteria</taxon>
        <taxon>Bacillati</taxon>
        <taxon>Bacillota</taxon>
        <taxon>Bacilli</taxon>
        <taxon>Lactobacillales</taxon>
        <taxon>Streptococcaceae</taxon>
        <taxon>Streptococcus</taxon>
    </lineage>
</organism>
<dbReference type="GO" id="GO:0140096">
    <property type="term" value="F:catalytic activity, acting on a protein"/>
    <property type="evidence" value="ECO:0007669"/>
    <property type="project" value="UniProtKB-ARBA"/>
</dbReference>
<evidence type="ECO:0000256" key="3">
    <source>
        <dbReference type="ARBA" id="ARBA00022598"/>
    </source>
</evidence>
<dbReference type="EMBL" id="JASOIH010000247">
    <property type="protein sequence ID" value="MDK6900560.1"/>
    <property type="molecule type" value="Genomic_DNA"/>
</dbReference>
<evidence type="ECO:0000256" key="8">
    <source>
        <dbReference type="ARBA" id="ARBA00023146"/>
    </source>
</evidence>
<dbReference type="PRINTS" id="PR01047">
    <property type="entry name" value="TRNASYNTHTHR"/>
</dbReference>
<dbReference type="GO" id="GO:0005737">
    <property type="term" value="C:cytoplasm"/>
    <property type="evidence" value="ECO:0007669"/>
    <property type="project" value="InterPro"/>
</dbReference>
<dbReference type="GO" id="GO:0004829">
    <property type="term" value="F:threonine-tRNA ligase activity"/>
    <property type="evidence" value="ECO:0007669"/>
    <property type="project" value="UniProtKB-EC"/>
</dbReference>
<keyword evidence="5" id="KW-0862">Zinc</keyword>
<dbReference type="SUPFAM" id="SSF55681">
    <property type="entry name" value="Class II aaRS and biotin synthetases"/>
    <property type="match status" value="1"/>
</dbReference>
<comment type="similarity">
    <text evidence="1">Belongs to the class-II aminoacyl-tRNA synthetase family.</text>
</comment>
<feature type="domain" description="Aminoacyl-transfer RNA synthetases class-II family profile" evidence="10">
    <location>
        <begin position="1"/>
        <end position="93"/>
    </location>
</feature>
<evidence type="ECO:0000256" key="7">
    <source>
        <dbReference type="ARBA" id="ARBA00022917"/>
    </source>
</evidence>
<reference evidence="11" key="1">
    <citation type="submission" date="2023-05" db="EMBL/GenBank/DDBJ databases">
        <title>Cataloging the Phylogenetic Diversity of Human Bladder Bacteria.</title>
        <authorList>
            <person name="Du J."/>
        </authorList>
    </citation>
    <scope>NUCLEOTIDE SEQUENCE</scope>
    <source>
        <strain evidence="11">UMB8703</strain>
    </source>
</reference>
<dbReference type="InterPro" id="IPR002314">
    <property type="entry name" value="aa-tRNA-synt_IIb"/>
</dbReference>
<dbReference type="Proteomes" id="UP001230629">
    <property type="component" value="Unassembled WGS sequence"/>
</dbReference>
<dbReference type="GO" id="GO:0016740">
    <property type="term" value="F:transferase activity"/>
    <property type="evidence" value="ECO:0007669"/>
    <property type="project" value="UniProtKB-ARBA"/>
</dbReference>
<proteinExistence type="inferred from homology"/>
<dbReference type="PROSITE" id="PS50862">
    <property type="entry name" value="AA_TRNA_LIGASE_II"/>
    <property type="match status" value="1"/>
</dbReference>
<dbReference type="PANTHER" id="PTHR11451:SF44">
    <property type="entry name" value="THREONINE--TRNA LIGASE, CHLOROPLASTIC_MITOCHONDRIAL 2"/>
    <property type="match status" value="1"/>
</dbReference>
<keyword evidence="3 11" id="KW-0436">Ligase</keyword>
<dbReference type="AlphaFoldDB" id="A0AAW6Y1M0"/>
<feature type="non-terminal residue" evidence="11">
    <location>
        <position position="101"/>
    </location>
</feature>
<dbReference type="RefSeq" id="WP_306467126.1">
    <property type="nucleotide sequence ID" value="NZ_JASOIH010000247.1"/>
</dbReference>
<evidence type="ECO:0000256" key="1">
    <source>
        <dbReference type="ARBA" id="ARBA00008226"/>
    </source>
</evidence>
<keyword evidence="7" id="KW-0648">Protein biosynthesis</keyword>
<sequence length="101" mass="11127">TEACEATGLDLVPDPGGAAFYGPKVSVQVKDAIGRTWQMSTVQYDFNQPERFDLEYTAEDGTRKRPVMIHSAKLGSVERFIGVLVEHYAGAFPPWLAPVQV</sequence>
<dbReference type="InterPro" id="IPR002320">
    <property type="entry name" value="Thr-tRNA-ligase_IIa"/>
</dbReference>
<name>A0AAW6Y1M0_STRAG</name>
<evidence type="ECO:0000259" key="10">
    <source>
        <dbReference type="PROSITE" id="PS50862"/>
    </source>
</evidence>
<dbReference type="Pfam" id="PF00587">
    <property type="entry name" value="tRNA-synt_2b"/>
    <property type="match status" value="1"/>
</dbReference>
<gene>
    <name evidence="11" type="ORF">QP229_11420</name>
</gene>
<dbReference type="EC" id="6.1.1.3" evidence="2"/>
<dbReference type="GO" id="GO:0005524">
    <property type="term" value="F:ATP binding"/>
    <property type="evidence" value="ECO:0007669"/>
    <property type="project" value="UniProtKB-KW"/>
</dbReference>